<evidence type="ECO:0000313" key="2">
    <source>
        <dbReference type="EMBL" id="KAE8384659.1"/>
    </source>
</evidence>
<accession>A0A5N7BSD3</accession>
<protein>
    <submittedName>
        <fullName evidence="2">Uncharacterized protein</fullName>
    </submittedName>
</protein>
<name>A0A5N7BSD3_PETAA</name>
<organism evidence="2">
    <name type="scientific">Petromyces alliaceus</name>
    <name type="common">Aspergillus alliaceus</name>
    <dbReference type="NCBI Taxonomy" id="209559"/>
    <lineage>
        <taxon>Eukaryota</taxon>
        <taxon>Fungi</taxon>
        <taxon>Dikarya</taxon>
        <taxon>Ascomycota</taxon>
        <taxon>Pezizomycotina</taxon>
        <taxon>Eurotiomycetes</taxon>
        <taxon>Eurotiomycetidae</taxon>
        <taxon>Eurotiales</taxon>
        <taxon>Aspergillaceae</taxon>
        <taxon>Aspergillus</taxon>
        <taxon>Aspergillus subgen. Circumdati</taxon>
    </lineage>
</organism>
<feature type="region of interest" description="Disordered" evidence="1">
    <location>
        <begin position="142"/>
        <end position="161"/>
    </location>
</feature>
<dbReference type="AlphaFoldDB" id="A0A5N7BSD3"/>
<gene>
    <name evidence="2" type="ORF">BDV23DRAFT_188990</name>
</gene>
<proteinExistence type="predicted"/>
<sequence length="168" mass="18961">MLGLAAIYRDQGQWKKAEELKAKVVEIRSICATAIEIADELEGNVTTRSYYKSDQIFSHGNIPISGTGSLSMTGEEDTETVYSEVMTFAGSIKETYVTELAEQQLLFRPMNLVMTQLAVQRDIMVLVHKYRQDITEEFTSKYSNEGAAQQSESQHDGMSLDDIRSMWD</sequence>
<reference evidence="2" key="1">
    <citation type="submission" date="2019-04" db="EMBL/GenBank/DDBJ databases">
        <title>Friends and foes A comparative genomics studyof 23 Aspergillus species from section Flavi.</title>
        <authorList>
            <consortium name="DOE Joint Genome Institute"/>
            <person name="Kjaerbolling I."/>
            <person name="Vesth T."/>
            <person name="Frisvad J.C."/>
            <person name="Nybo J.L."/>
            <person name="Theobald S."/>
            <person name="Kildgaard S."/>
            <person name="Isbrandt T."/>
            <person name="Kuo A."/>
            <person name="Sato A."/>
            <person name="Lyhne E.K."/>
            <person name="Kogle M.E."/>
            <person name="Wiebenga A."/>
            <person name="Kun R.S."/>
            <person name="Lubbers R.J."/>
            <person name="Makela M.R."/>
            <person name="Barry K."/>
            <person name="Chovatia M."/>
            <person name="Clum A."/>
            <person name="Daum C."/>
            <person name="Haridas S."/>
            <person name="He G."/>
            <person name="LaButti K."/>
            <person name="Lipzen A."/>
            <person name="Mondo S."/>
            <person name="Riley R."/>
            <person name="Salamov A."/>
            <person name="Simmons B.A."/>
            <person name="Magnuson J.K."/>
            <person name="Henrissat B."/>
            <person name="Mortensen U.H."/>
            <person name="Larsen T.O."/>
            <person name="Devries R.P."/>
            <person name="Grigoriev I.V."/>
            <person name="Machida M."/>
            <person name="Baker S.E."/>
            <person name="Andersen M.R."/>
        </authorList>
    </citation>
    <scope>NUCLEOTIDE SEQUENCE [LARGE SCALE GENOMIC DNA]</scope>
    <source>
        <strain evidence="2">IBT 14317</strain>
    </source>
</reference>
<dbReference type="Proteomes" id="UP000326877">
    <property type="component" value="Unassembled WGS sequence"/>
</dbReference>
<feature type="compositionally biased region" description="Polar residues" evidence="1">
    <location>
        <begin position="142"/>
        <end position="152"/>
    </location>
</feature>
<dbReference type="EMBL" id="ML735360">
    <property type="protein sequence ID" value="KAE8384659.1"/>
    <property type="molecule type" value="Genomic_DNA"/>
</dbReference>
<evidence type="ECO:0000256" key="1">
    <source>
        <dbReference type="SAM" id="MobiDB-lite"/>
    </source>
</evidence>